<dbReference type="STRING" id="1034346.GCA_000313565_02914"/>
<keyword evidence="1" id="KW-0812">Transmembrane</keyword>
<dbReference type="PROSITE" id="PS51257">
    <property type="entry name" value="PROKAR_LIPOPROTEIN"/>
    <property type="match status" value="1"/>
</dbReference>
<reference evidence="2 3" key="1">
    <citation type="submission" date="2018-05" db="EMBL/GenBank/DDBJ databases">
        <title>Genomic Encyclopedia of Type Strains, Phase IV (KMG-IV): sequencing the most valuable type-strain genomes for metagenomic binning, comparative biology and taxonomic classification.</title>
        <authorList>
            <person name="Goeker M."/>
        </authorList>
    </citation>
    <scope>NUCLEOTIDE SEQUENCE [LARGE SCALE GENOMIC DNA]</scope>
    <source>
        <strain evidence="2 3">JC118</strain>
    </source>
</reference>
<dbReference type="Proteomes" id="UP000247612">
    <property type="component" value="Unassembled WGS sequence"/>
</dbReference>
<gene>
    <name evidence="2" type="ORF">DES51_107139</name>
</gene>
<evidence type="ECO:0000313" key="3">
    <source>
        <dbReference type="Proteomes" id="UP000247612"/>
    </source>
</evidence>
<keyword evidence="1" id="KW-0472">Membrane</keyword>
<keyword evidence="3" id="KW-1185">Reference proteome</keyword>
<dbReference type="EMBL" id="QJKH01000007">
    <property type="protein sequence ID" value="PXX78598.1"/>
    <property type="molecule type" value="Genomic_DNA"/>
</dbReference>
<organism evidence="2 3">
    <name type="scientific">Dielma fastidiosa</name>
    <dbReference type="NCBI Taxonomy" id="1034346"/>
    <lineage>
        <taxon>Bacteria</taxon>
        <taxon>Bacillati</taxon>
        <taxon>Bacillota</taxon>
        <taxon>Erysipelotrichia</taxon>
        <taxon>Erysipelotrichales</taxon>
        <taxon>Erysipelotrichaceae</taxon>
        <taxon>Dielma</taxon>
    </lineage>
</organism>
<proteinExistence type="predicted"/>
<dbReference type="AlphaFoldDB" id="A0A318KPA4"/>
<name>A0A318KPA4_9FIRM</name>
<feature type="transmembrane region" description="Helical" evidence="1">
    <location>
        <begin position="6"/>
        <end position="26"/>
    </location>
</feature>
<accession>A0A318KPA4</accession>
<sequence length="31" mass="3520">MVSDFIRAAFPWILMGLFVAISCSLMSKKEK</sequence>
<evidence type="ECO:0000313" key="2">
    <source>
        <dbReference type="EMBL" id="PXX78598.1"/>
    </source>
</evidence>
<evidence type="ECO:0000256" key="1">
    <source>
        <dbReference type="SAM" id="Phobius"/>
    </source>
</evidence>
<evidence type="ECO:0008006" key="4">
    <source>
        <dbReference type="Google" id="ProtNLM"/>
    </source>
</evidence>
<comment type="caution">
    <text evidence="2">The sequence shown here is derived from an EMBL/GenBank/DDBJ whole genome shotgun (WGS) entry which is preliminary data.</text>
</comment>
<protein>
    <recommendedName>
        <fullName evidence="4">Lipoprotein</fullName>
    </recommendedName>
</protein>
<keyword evidence="1" id="KW-1133">Transmembrane helix</keyword>